<dbReference type="Pfam" id="PF00650">
    <property type="entry name" value="CRAL_TRIO"/>
    <property type="match status" value="1"/>
</dbReference>
<organism evidence="2 3">
    <name type="scientific">Phyllotreta striolata</name>
    <name type="common">Striped flea beetle</name>
    <name type="synonym">Crioceris striolata</name>
    <dbReference type="NCBI Taxonomy" id="444603"/>
    <lineage>
        <taxon>Eukaryota</taxon>
        <taxon>Metazoa</taxon>
        <taxon>Ecdysozoa</taxon>
        <taxon>Arthropoda</taxon>
        <taxon>Hexapoda</taxon>
        <taxon>Insecta</taxon>
        <taxon>Pterygota</taxon>
        <taxon>Neoptera</taxon>
        <taxon>Endopterygota</taxon>
        <taxon>Coleoptera</taxon>
        <taxon>Polyphaga</taxon>
        <taxon>Cucujiformia</taxon>
        <taxon>Chrysomeloidea</taxon>
        <taxon>Chrysomelidae</taxon>
        <taxon>Galerucinae</taxon>
        <taxon>Alticini</taxon>
        <taxon>Phyllotreta</taxon>
    </lineage>
</organism>
<reference evidence="2" key="1">
    <citation type="submission" date="2022-01" db="EMBL/GenBank/DDBJ databases">
        <authorList>
            <person name="King R."/>
        </authorList>
    </citation>
    <scope>NUCLEOTIDE SEQUENCE</scope>
</reference>
<evidence type="ECO:0000313" key="2">
    <source>
        <dbReference type="EMBL" id="CAG9864376.1"/>
    </source>
</evidence>
<dbReference type="SUPFAM" id="SSF46938">
    <property type="entry name" value="CRAL/TRIO N-terminal domain"/>
    <property type="match status" value="1"/>
</dbReference>
<dbReference type="Gene3D" id="1.10.8.20">
    <property type="entry name" value="N-terminal domain of phosphatidylinositol transfer protein sec14p"/>
    <property type="match status" value="1"/>
</dbReference>
<dbReference type="SMART" id="SM01100">
    <property type="entry name" value="CRAL_TRIO_N"/>
    <property type="match status" value="1"/>
</dbReference>
<dbReference type="PANTHER" id="PTHR10174">
    <property type="entry name" value="ALPHA-TOCOPHEROL TRANSFER PROTEIN-RELATED"/>
    <property type="match status" value="1"/>
</dbReference>
<dbReference type="InterPro" id="IPR011074">
    <property type="entry name" value="CRAL/TRIO_N_dom"/>
</dbReference>
<dbReference type="InterPro" id="IPR036865">
    <property type="entry name" value="CRAL-TRIO_dom_sf"/>
</dbReference>
<accession>A0A9N9TXT1</accession>
<dbReference type="PRINTS" id="PR00180">
    <property type="entry name" value="CRETINALDHBP"/>
</dbReference>
<dbReference type="PROSITE" id="PS50191">
    <property type="entry name" value="CRAL_TRIO"/>
    <property type="match status" value="1"/>
</dbReference>
<dbReference type="AlphaFoldDB" id="A0A9N9TXT1"/>
<dbReference type="InterPro" id="IPR001251">
    <property type="entry name" value="CRAL-TRIO_dom"/>
</dbReference>
<dbReference type="PANTHER" id="PTHR10174:SF234">
    <property type="entry name" value="SD01558P"/>
    <property type="match status" value="1"/>
</dbReference>
<dbReference type="SUPFAM" id="SSF52087">
    <property type="entry name" value="CRAL/TRIO domain"/>
    <property type="match status" value="1"/>
</dbReference>
<dbReference type="Gene3D" id="3.40.525.10">
    <property type="entry name" value="CRAL-TRIO lipid binding domain"/>
    <property type="match status" value="1"/>
</dbReference>
<dbReference type="Proteomes" id="UP001153712">
    <property type="component" value="Chromosome 8"/>
</dbReference>
<gene>
    <name evidence="2" type="ORF">PHYEVI_LOCUS10632</name>
</gene>
<dbReference type="SMART" id="SM00516">
    <property type="entry name" value="SEC14"/>
    <property type="match status" value="1"/>
</dbReference>
<protein>
    <recommendedName>
        <fullName evidence="1">CRAL-TRIO domain-containing protein</fullName>
    </recommendedName>
</protein>
<sequence>MADDDLNSNSNEKTYAKCKVDIEGPSKELLEWARNHINENPDVKDLLLSELKDRIYEKGECVPSRLDDEFLLRFLRARDFCVQKAHRLYVNYHHFKEDVPDYFYNVSLDKLYNISKTGIFTVPPNRDQLGRRLLLIKFGKWVPSDYTPTELIQFVVFLTQISLLEPETQIRGAVLVIDVSGITLEMVWYMTPKLAKHLVNLSVTAYPLRLEAVHFVNTTWMFDTAFAMVKVLISEFVRRRVHFHNDWEGLRDSVDVKGLGEGAGESLERWFKEAVVGNEAVMGELERCGYGLREFVARRKVEMGIGG</sequence>
<feature type="domain" description="CRAL-TRIO" evidence="1">
    <location>
        <begin position="108"/>
        <end position="283"/>
    </location>
</feature>
<name>A0A9N9TXT1_PHYSR</name>
<dbReference type="OrthoDB" id="440711at2759"/>
<dbReference type="GO" id="GO:1902936">
    <property type="term" value="F:phosphatidylinositol bisphosphate binding"/>
    <property type="evidence" value="ECO:0007669"/>
    <property type="project" value="TreeGrafter"/>
</dbReference>
<evidence type="ECO:0000259" key="1">
    <source>
        <dbReference type="PROSITE" id="PS50191"/>
    </source>
</evidence>
<dbReference type="CDD" id="cd00170">
    <property type="entry name" value="SEC14"/>
    <property type="match status" value="1"/>
</dbReference>
<dbReference type="InterPro" id="IPR036273">
    <property type="entry name" value="CRAL/TRIO_N_dom_sf"/>
</dbReference>
<proteinExistence type="predicted"/>
<evidence type="ECO:0000313" key="3">
    <source>
        <dbReference type="Proteomes" id="UP001153712"/>
    </source>
</evidence>
<dbReference type="EMBL" id="OU900101">
    <property type="protein sequence ID" value="CAG9864376.1"/>
    <property type="molecule type" value="Genomic_DNA"/>
</dbReference>
<dbReference type="GO" id="GO:0016020">
    <property type="term" value="C:membrane"/>
    <property type="evidence" value="ECO:0007669"/>
    <property type="project" value="TreeGrafter"/>
</dbReference>
<dbReference type="Pfam" id="PF03765">
    <property type="entry name" value="CRAL_TRIO_N"/>
    <property type="match status" value="1"/>
</dbReference>
<keyword evidence="3" id="KW-1185">Reference proteome</keyword>